<accession>A0ABW1UMM5</accession>
<keyword evidence="1" id="KW-0812">Transmembrane</keyword>
<protein>
    <submittedName>
        <fullName evidence="2">TIGR01906 family membrane protein</fullName>
    </submittedName>
</protein>
<feature type="transmembrane region" description="Helical" evidence="1">
    <location>
        <begin position="9"/>
        <end position="36"/>
    </location>
</feature>
<dbReference type="Pfam" id="PF07314">
    <property type="entry name" value="Lit"/>
    <property type="match status" value="1"/>
</dbReference>
<comment type="caution">
    <text evidence="2">The sequence shown here is derived from an EMBL/GenBank/DDBJ whole genome shotgun (WGS) entry which is preliminary data.</text>
</comment>
<keyword evidence="1" id="KW-0472">Membrane</keyword>
<dbReference type="InterPro" id="IPR010178">
    <property type="entry name" value="Lit"/>
</dbReference>
<feature type="transmembrane region" description="Helical" evidence="1">
    <location>
        <begin position="181"/>
        <end position="205"/>
    </location>
</feature>
<feature type="transmembrane region" description="Helical" evidence="1">
    <location>
        <begin position="125"/>
        <end position="145"/>
    </location>
</feature>
<dbReference type="NCBIfam" id="TIGR01906">
    <property type="entry name" value="integ_TIGR01906"/>
    <property type="match status" value="1"/>
</dbReference>
<dbReference type="EMBL" id="JBHSSM010000004">
    <property type="protein sequence ID" value="MFC6314009.1"/>
    <property type="molecule type" value="Genomic_DNA"/>
</dbReference>
<feature type="transmembrane region" description="Helical" evidence="1">
    <location>
        <begin position="94"/>
        <end position="113"/>
    </location>
</feature>
<organism evidence="2 3">
    <name type="scientific">Lapidilactobacillus achengensis</name>
    <dbReference type="NCBI Taxonomy" id="2486000"/>
    <lineage>
        <taxon>Bacteria</taxon>
        <taxon>Bacillati</taxon>
        <taxon>Bacillota</taxon>
        <taxon>Bacilli</taxon>
        <taxon>Lactobacillales</taxon>
        <taxon>Lactobacillaceae</taxon>
        <taxon>Lapidilactobacillus</taxon>
    </lineage>
</organism>
<keyword evidence="1" id="KW-1133">Transmembrane helix</keyword>
<evidence type="ECO:0000313" key="2">
    <source>
        <dbReference type="EMBL" id="MFC6314009.1"/>
    </source>
</evidence>
<dbReference type="RefSeq" id="WP_125598695.1">
    <property type="nucleotide sequence ID" value="NZ_JBHSSM010000004.1"/>
</dbReference>
<gene>
    <name evidence="2" type="ORF">ACFQHW_00295</name>
</gene>
<evidence type="ECO:0000256" key="1">
    <source>
        <dbReference type="SAM" id="Phobius"/>
    </source>
</evidence>
<keyword evidence="3" id="KW-1185">Reference proteome</keyword>
<proteinExistence type="predicted"/>
<reference evidence="3" key="1">
    <citation type="journal article" date="2019" name="Int. J. Syst. Evol. Microbiol.">
        <title>The Global Catalogue of Microorganisms (GCM) 10K type strain sequencing project: providing services to taxonomists for standard genome sequencing and annotation.</title>
        <authorList>
            <consortium name="The Broad Institute Genomics Platform"/>
            <consortium name="The Broad Institute Genome Sequencing Center for Infectious Disease"/>
            <person name="Wu L."/>
            <person name="Ma J."/>
        </authorList>
    </citation>
    <scope>NUCLEOTIDE SEQUENCE [LARGE SCALE GENOMIC DNA]</scope>
    <source>
        <strain evidence="3">CCM 8897</strain>
    </source>
</reference>
<name>A0ABW1UMM5_9LACO</name>
<dbReference type="Proteomes" id="UP001596310">
    <property type="component" value="Unassembled WGS sequence"/>
</dbReference>
<evidence type="ECO:0000313" key="3">
    <source>
        <dbReference type="Proteomes" id="UP001596310"/>
    </source>
</evidence>
<sequence>MIRAVIKRIWLTLSALVGLVAGTVGLTLLGSFPLYWGEIHWLKLTEYGFTSGQLFGNYRQLMAYLNFPWVQPLRMRDFPTSVAGAQHFGDVKQLFLLAWLLLLLSLPGLVVFFRSEQWRRQVESLYYPAWVVALLPVVVGGLAALDFDQFFVTFHHLFFNNNNWLFDPQTDPVIMVLPEAFFAHCFILAFVCFEAMLVVTIIRGYRARQRLSR</sequence>